<dbReference type="AlphaFoldDB" id="A0A0F7TPG7"/>
<dbReference type="SUPFAM" id="SSF51197">
    <property type="entry name" value="Clavaminate synthase-like"/>
    <property type="match status" value="1"/>
</dbReference>
<evidence type="ECO:0000313" key="3">
    <source>
        <dbReference type="Proteomes" id="UP000042958"/>
    </source>
</evidence>
<keyword evidence="3" id="KW-1185">Reference proteome</keyword>
<evidence type="ECO:0000313" key="2">
    <source>
        <dbReference type="EMBL" id="CEJ58604.1"/>
    </source>
</evidence>
<proteinExistence type="predicted"/>
<protein>
    <recommendedName>
        <fullName evidence="1">Isopenicillin N synthase-like Fe(2+) 2OG dioxygenase domain-containing protein</fullName>
    </recommendedName>
</protein>
<dbReference type="OrthoDB" id="288590at2759"/>
<organism evidence="2 3">
    <name type="scientific">Penicillium brasilianum</name>
    <dbReference type="NCBI Taxonomy" id="104259"/>
    <lineage>
        <taxon>Eukaryota</taxon>
        <taxon>Fungi</taxon>
        <taxon>Dikarya</taxon>
        <taxon>Ascomycota</taxon>
        <taxon>Pezizomycotina</taxon>
        <taxon>Eurotiomycetes</taxon>
        <taxon>Eurotiomycetidae</taxon>
        <taxon>Eurotiales</taxon>
        <taxon>Aspergillaceae</taxon>
        <taxon>Penicillium</taxon>
    </lineage>
</organism>
<accession>A0A0F7TPG7</accession>
<dbReference type="InterPro" id="IPR044861">
    <property type="entry name" value="IPNS-like_FE2OG_OXY"/>
</dbReference>
<dbReference type="Proteomes" id="UP000042958">
    <property type="component" value="Unassembled WGS sequence"/>
</dbReference>
<reference evidence="3" key="1">
    <citation type="journal article" date="2015" name="Genome Announc.">
        <title>Draft genome sequence of the fungus Penicillium brasilianum MG11.</title>
        <authorList>
            <person name="Horn F."/>
            <person name="Linde J."/>
            <person name="Mattern D.J."/>
            <person name="Walther G."/>
            <person name="Guthke R."/>
            <person name="Brakhage A.A."/>
            <person name="Valiante V."/>
        </authorList>
    </citation>
    <scope>NUCLEOTIDE SEQUENCE [LARGE SCALE GENOMIC DNA]</scope>
    <source>
        <strain evidence="3">MG11</strain>
    </source>
</reference>
<dbReference type="STRING" id="104259.A0A0F7TPG7"/>
<sequence>MTTVSTVTTTIILEAEKPQSVPLETVKYTDLLEKDALETSKLLRSCQSPGVFYLDISGCNAYFNGDAYLENIQFLSQQQEEYFSLPFHAKMKDYLNFPAEKGYQYSQDIETFDIPYSSFQEDDIPSPLDALSIYFMVAHTHAIAINLIRSLSPFIGNEDVRKYITSMHDESDISRSGMKLENLMAAEKEKSGYMHASGSTDGGSLSLRFCDEAMIEYLDVETGDWAYIEPRRDCLVVHVGDLLCAASKGQFRGPLHRVGHPLVGAEDRRCMTYHLWPTDGLGWRGR</sequence>
<dbReference type="InterPro" id="IPR027443">
    <property type="entry name" value="IPNS-like_sf"/>
</dbReference>
<dbReference type="EMBL" id="CDHK01000006">
    <property type="protein sequence ID" value="CEJ58604.1"/>
    <property type="molecule type" value="Genomic_DNA"/>
</dbReference>
<dbReference type="Gene3D" id="2.60.120.330">
    <property type="entry name" value="B-lactam Antibiotic, Isopenicillin N Synthase, Chain"/>
    <property type="match status" value="1"/>
</dbReference>
<dbReference type="Pfam" id="PF03171">
    <property type="entry name" value="2OG-FeII_Oxy"/>
    <property type="match status" value="1"/>
</dbReference>
<name>A0A0F7TPG7_PENBI</name>
<evidence type="ECO:0000259" key="1">
    <source>
        <dbReference type="Pfam" id="PF03171"/>
    </source>
</evidence>
<gene>
    <name evidence="2" type="ORF">PMG11_07256</name>
</gene>
<feature type="domain" description="Isopenicillin N synthase-like Fe(2+) 2OG dioxygenase" evidence="1">
    <location>
        <begin position="196"/>
        <end position="273"/>
    </location>
</feature>